<dbReference type="GO" id="GO:0005829">
    <property type="term" value="C:cytosol"/>
    <property type="evidence" value="ECO:0007669"/>
    <property type="project" value="TreeGrafter"/>
</dbReference>
<gene>
    <name evidence="8" type="primary">rimO</name>
    <name evidence="11" type="ORF">HMPREF9441_02856</name>
</gene>
<dbReference type="InterPro" id="IPR006638">
    <property type="entry name" value="Elp3/MiaA/NifB-like_rSAM"/>
</dbReference>
<evidence type="ECO:0000256" key="3">
    <source>
        <dbReference type="ARBA" id="ARBA00022679"/>
    </source>
</evidence>
<dbReference type="InterPro" id="IPR038135">
    <property type="entry name" value="Methylthiotransferase_N_sf"/>
</dbReference>
<dbReference type="GO" id="GO:0006400">
    <property type="term" value="P:tRNA modification"/>
    <property type="evidence" value="ECO:0007669"/>
    <property type="project" value="InterPro"/>
</dbReference>
<dbReference type="GO" id="GO:0103039">
    <property type="term" value="F:protein methylthiotransferase activity"/>
    <property type="evidence" value="ECO:0007669"/>
    <property type="project" value="UniProtKB-EC"/>
</dbReference>
<dbReference type="GO" id="GO:0046872">
    <property type="term" value="F:metal ion binding"/>
    <property type="evidence" value="ECO:0007669"/>
    <property type="project" value="UniProtKB-KW"/>
</dbReference>
<feature type="binding site" evidence="8">
    <location>
        <position position="66"/>
    </location>
    <ligand>
        <name>[4Fe-4S] cluster</name>
        <dbReference type="ChEBI" id="CHEBI:49883"/>
        <label>1</label>
    </ligand>
</feature>
<dbReference type="SMART" id="SM00729">
    <property type="entry name" value="Elp3"/>
    <property type="match status" value="1"/>
</dbReference>
<dbReference type="eggNOG" id="COG0621">
    <property type="taxonomic scope" value="Bacteria"/>
</dbReference>
<dbReference type="Gene3D" id="3.80.30.20">
    <property type="entry name" value="tm_1862 like domain"/>
    <property type="match status" value="1"/>
</dbReference>
<dbReference type="HAMAP" id="MF_01865">
    <property type="entry name" value="MTTase_RimO"/>
    <property type="match status" value="1"/>
</dbReference>
<reference evidence="11 12" key="1">
    <citation type="submission" date="2011-03" db="EMBL/GenBank/DDBJ databases">
        <authorList>
            <person name="Weinstock G."/>
            <person name="Sodergren E."/>
            <person name="Clifton S."/>
            <person name="Fulton L."/>
            <person name="Fulton B."/>
            <person name="Courtney L."/>
            <person name="Fronick C."/>
            <person name="Harrison M."/>
            <person name="Strong C."/>
            <person name="Farmer C."/>
            <person name="Delahaunty K."/>
            <person name="Markovic C."/>
            <person name="Hall O."/>
            <person name="Minx P."/>
            <person name="Tomlinson C."/>
            <person name="Mitreva M."/>
            <person name="Hou S."/>
            <person name="Chen J."/>
            <person name="Wollam A."/>
            <person name="Pepin K.H."/>
            <person name="Johnson M."/>
            <person name="Bhonagiri V."/>
            <person name="Zhang X."/>
            <person name="Suruliraj S."/>
            <person name="Warren W."/>
            <person name="Chinwalla A."/>
            <person name="Mardis E.R."/>
            <person name="Wilson R.K."/>
        </authorList>
    </citation>
    <scope>NUCLEOTIDE SEQUENCE [LARGE SCALE GENOMIC DNA]</scope>
    <source>
        <strain evidence="11 12">YIT 11840</strain>
    </source>
</reference>
<keyword evidence="12" id="KW-1185">Reference proteome</keyword>
<comment type="cofactor">
    <cofactor evidence="8">
        <name>[4Fe-4S] cluster</name>
        <dbReference type="ChEBI" id="CHEBI:49883"/>
    </cofactor>
    <text evidence="8">Binds 2 [4Fe-4S] clusters. One cluster is coordinated with 3 cysteines and an exchangeable S-adenosyl-L-methionine.</text>
</comment>
<dbReference type="PATRIC" id="fig|762968.3.peg.2540"/>
<feature type="binding site" evidence="8">
    <location>
        <position position="165"/>
    </location>
    <ligand>
        <name>[4Fe-4S] cluster</name>
        <dbReference type="ChEBI" id="CHEBI:49883"/>
        <label>2</label>
        <note>4Fe-4S-S-AdoMet</note>
    </ligand>
</feature>
<proteinExistence type="inferred from homology"/>
<dbReference type="AlphaFoldDB" id="G5SU01"/>
<dbReference type="InterPro" id="IPR005840">
    <property type="entry name" value="Ribosomal_uS12_MeSTrfase_RimO"/>
</dbReference>
<evidence type="ECO:0000256" key="5">
    <source>
        <dbReference type="ARBA" id="ARBA00022723"/>
    </source>
</evidence>
<dbReference type="STRING" id="762968.HMPREF9441_02856"/>
<dbReference type="NCBIfam" id="TIGR01125">
    <property type="entry name" value="30S ribosomal protein S12 methylthiotransferase RimO"/>
    <property type="match status" value="1"/>
</dbReference>
<sequence>MSRGNLIRSLKKNIVLRKNTIDVITLGCSKNLVDSEKLMRQLEANGYKVTHDTDRPQGEIAVINTCGFIGDAKEESINMILEFCQAKEEGRLKKLFVMGCLSERYLKELGEEIPQVDKFYGKFDWNELLTDLGKAYHQELSLERELTTPSHYAYLKISEGCDRRCSYCAIPIITGKHVSRPIEDILDEVRMLVSRGVKEFQVIAQELTYYGLDLYHRQMLPELIERMADIPGVDWIRLHYAYPANFPVDLFRVMREKKNVCKYMDIALQHISDNMLQRMHRHVTRQETYDLIERFREEVPGVHLRTTLMVGHPGETEEDFNELLDFVRKVKFDRMGAFAYSEEEGTYSAEHYEDEIPFETKQARLDKLMALQQKISADLAAQKIGKIFKVIIDRSEGEYYIGRTEFDSPEVDPEVLIPVSEGTLSLGTFYEVKITDADDFDLYGTRMF</sequence>
<dbReference type="FunFam" id="3.80.30.20:FF:000001">
    <property type="entry name" value="tRNA-2-methylthio-N(6)-dimethylallyladenosine synthase 2"/>
    <property type="match status" value="1"/>
</dbReference>
<keyword evidence="6 8" id="KW-0408">Iron</keyword>
<dbReference type="EC" id="2.8.4.4" evidence="8"/>
<dbReference type="EMBL" id="AFFY01000045">
    <property type="protein sequence ID" value="EHG99244.1"/>
    <property type="molecule type" value="Genomic_DNA"/>
</dbReference>
<evidence type="ECO:0000256" key="4">
    <source>
        <dbReference type="ARBA" id="ARBA00022691"/>
    </source>
</evidence>
<dbReference type="SFLD" id="SFLDG01061">
    <property type="entry name" value="methylthiotransferase"/>
    <property type="match status" value="1"/>
</dbReference>
<dbReference type="NCBIfam" id="TIGR00089">
    <property type="entry name" value="MiaB/RimO family radical SAM methylthiotransferase"/>
    <property type="match status" value="1"/>
</dbReference>
<accession>G5SU01</accession>
<dbReference type="Pfam" id="PF00919">
    <property type="entry name" value="UPF0004"/>
    <property type="match status" value="1"/>
</dbReference>
<feature type="binding site" evidence="8">
    <location>
        <position position="28"/>
    </location>
    <ligand>
        <name>[4Fe-4S] cluster</name>
        <dbReference type="ChEBI" id="CHEBI:49883"/>
        <label>1</label>
    </ligand>
</feature>
<evidence type="ECO:0000256" key="8">
    <source>
        <dbReference type="HAMAP-Rule" id="MF_01865"/>
    </source>
</evidence>
<evidence type="ECO:0000313" key="12">
    <source>
        <dbReference type="Proteomes" id="UP000003598"/>
    </source>
</evidence>
<dbReference type="Pfam" id="PF18693">
    <property type="entry name" value="TRAM_2"/>
    <property type="match status" value="1"/>
</dbReference>
<comment type="function">
    <text evidence="8">Catalyzes the methylthiolation of an aspartic acid residue of ribosomal protein uS12.</text>
</comment>
<keyword evidence="11" id="KW-0687">Ribonucleoprotein</keyword>
<dbReference type="InterPro" id="IPR058240">
    <property type="entry name" value="rSAM_sf"/>
</dbReference>
<dbReference type="InterPro" id="IPR020612">
    <property type="entry name" value="Methylthiotransferase_CS"/>
</dbReference>
<dbReference type="OrthoDB" id="9805215at2"/>
<dbReference type="PROSITE" id="PS01278">
    <property type="entry name" value="MTTASE_RADICAL"/>
    <property type="match status" value="1"/>
</dbReference>
<dbReference type="InterPro" id="IPR013848">
    <property type="entry name" value="Methylthiotransferase_N"/>
</dbReference>
<dbReference type="Pfam" id="PF04055">
    <property type="entry name" value="Radical_SAM"/>
    <property type="match status" value="1"/>
</dbReference>
<dbReference type="GO" id="GO:0035599">
    <property type="term" value="F:aspartic acid methylthiotransferase activity"/>
    <property type="evidence" value="ECO:0007669"/>
    <property type="project" value="TreeGrafter"/>
</dbReference>
<dbReference type="SUPFAM" id="SSF102114">
    <property type="entry name" value="Radical SAM enzymes"/>
    <property type="match status" value="1"/>
</dbReference>
<keyword evidence="2 8" id="KW-0963">Cytoplasm</keyword>
<comment type="caution">
    <text evidence="11">The sequence shown here is derived from an EMBL/GenBank/DDBJ whole genome shotgun (WGS) entry which is preliminary data.</text>
</comment>
<comment type="subcellular location">
    <subcellularLocation>
        <location evidence="8">Cytoplasm</location>
    </subcellularLocation>
</comment>
<keyword evidence="1 8" id="KW-0004">4Fe-4S</keyword>
<comment type="catalytic activity">
    <reaction evidence="8">
        <text>L-aspartate(89)-[ribosomal protein uS12]-hydrogen + (sulfur carrier)-SH + AH2 + 2 S-adenosyl-L-methionine = 3-methylsulfanyl-L-aspartate(89)-[ribosomal protein uS12]-hydrogen + (sulfur carrier)-H + 5'-deoxyadenosine + L-methionine + A + S-adenosyl-L-homocysteine + 2 H(+)</text>
        <dbReference type="Rhea" id="RHEA:37087"/>
        <dbReference type="Rhea" id="RHEA-COMP:10460"/>
        <dbReference type="Rhea" id="RHEA-COMP:10461"/>
        <dbReference type="Rhea" id="RHEA-COMP:14737"/>
        <dbReference type="Rhea" id="RHEA-COMP:14739"/>
        <dbReference type="ChEBI" id="CHEBI:13193"/>
        <dbReference type="ChEBI" id="CHEBI:15378"/>
        <dbReference type="ChEBI" id="CHEBI:17319"/>
        <dbReference type="ChEBI" id="CHEBI:17499"/>
        <dbReference type="ChEBI" id="CHEBI:29917"/>
        <dbReference type="ChEBI" id="CHEBI:29961"/>
        <dbReference type="ChEBI" id="CHEBI:57844"/>
        <dbReference type="ChEBI" id="CHEBI:57856"/>
        <dbReference type="ChEBI" id="CHEBI:59789"/>
        <dbReference type="ChEBI" id="CHEBI:64428"/>
        <dbReference type="ChEBI" id="CHEBI:73599"/>
        <dbReference type="EC" id="2.8.4.4"/>
    </reaction>
</comment>
<dbReference type="GO" id="GO:0005840">
    <property type="term" value="C:ribosome"/>
    <property type="evidence" value="ECO:0007669"/>
    <property type="project" value="UniProtKB-KW"/>
</dbReference>
<dbReference type="HOGENOM" id="CLU_018697_0_1_10"/>
<evidence type="ECO:0000256" key="2">
    <source>
        <dbReference type="ARBA" id="ARBA00022490"/>
    </source>
</evidence>
<protein>
    <recommendedName>
        <fullName evidence="8">Ribosomal protein uS12 methylthiotransferase RimO</fullName>
        <shortName evidence="8">uS12 MTTase</shortName>
        <shortName evidence="8">uS12 methylthiotransferase</shortName>
        <ecNumber evidence="8">2.8.4.4</ecNumber>
    </recommendedName>
    <alternativeName>
        <fullName evidence="8">Ribosomal protein uS12 (aspartate-C(3))-methylthiotransferase</fullName>
    </alternativeName>
    <alternativeName>
        <fullName evidence="8">Ribosome maturation factor RimO</fullName>
    </alternativeName>
</protein>
<organism evidence="11 12">
    <name type="scientific">Paraprevotella clara YIT 11840</name>
    <dbReference type="NCBI Taxonomy" id="762968"/>
    <lineage>
        <taxon>Bacteria</taxon>
        <taxon>Pseudomonadati</taxon>
        <taxon>Bacteroidota</taxon>
        <taxon>Bacteroidia</taxon>
        <taxon>Bacteroidales</taxon>
        <taxon>Prevotellaceae</taxon>
        <taxon>Paraprevotella</taxon>
    </lineage>
</organism>
<evidence type="ECO:0000313" key="11">
    <source>
        <dbReference type="EMBL" id="EHG99244.1"/>
    </source>
</evidence>
<dbReference type="PROSITE" id="PS51918">
    <property type="entry name" value="RADICAL_SAM"/>
    <property type="match status" value="1"/>
</dbReference>
<name>G5SU01_9BACT</name>
<evidence type="ECO:0000256" key="1">
    <source>
        <dbReference type="ARBA" id="ARBA00022485"/>
    </source>
</evidence>
<feature type="binding site" evidence="8">
    <location>
        <position position="100"/>
    </location>
    <ligand>
        <name>[4Fe-4S] cluster</name>
        <dbReference type="ChEBI" id="CHEBI:49883"/>
        <label>1</label>
    </ligand>
</feature>
<keyword evidence="7 8" id="KW-0411">Iron-sulfur</keyword>
<dbReference type="InterPro" id="IPR023404">
    <property type="entry name" value="rSAM_horseshoe"/>
</dbReference>
<dbReference type="PANTHER" id="PTHR43837:SF1">
    <property type="entry name" value="RIBOSOMAL PROTEIN US12 METHYLTHIOTRANSFERASE RIMO"/>
    <property type="match status" value="1"/>
</dbReference>
<keyword evidence="4 8" id="KW-0949">S-adenosyl-L-methionine</keyword>
<dbReference type="PANTHER" id="PTHR43837">
    <property type="entry name" value="RIBOSOMAL PROTEIN S12 METHYLTHIOTRANSFERASE RIMO"/>
    <property type="match status" value="1"/>
</dbReference>
<dbReference type="InterPro" id="IPR007197">
    <property type="entry name" value="rSAM"/>
</dbReference>
<dbReference type="SFLD" id="SFLDF00274">
    <property type="entry name" value="ribosomal_protein_S12_methylth"/>
    <property type="match status" value="1"/>
</dbReference>
<dbReference type="PROSITE" id="PS51449">
    <property type="entry name" value="MTTASE_N"/>
    <property type="match status" value="1"/>
</dbReference>
<comment type="similarity">
    <text evidence="8">Belongs to the methylthiotransferase family. RimO subfamily.</text>
</comment>
<dbReference type="SFLD" id="SFLDG01082">
    <property type="entry name" value="B12-binding_domain_containing"/>
    <property type="match status" value="1"/>
</dbReference>
<keyword evidence="5 8" id="KW-0479">Metal-binding</keyword>
<evidence type="ECO:0000256" key="6">
    <source>
        <dbReference type="ARBA" id="ARBA00023004"/>
    </source>
</evidence>
<dbReference type="Gene3D" id="3.40.50.12160">
    <property type="entry name" value="Methylthiotransferase, N-terminal domain"/>
    <property type="match status" value="1"/>
</dbReference>
<keyword evidence="3 8" id="KW-0808">Transferase</keyword>
<feature type="domain" description="Radical SAM core" evidence="10">
    <location>
        <begin position="147"/>
        <end position="378"/>
    </location>
</feature>
<dbReference type="CDD" id="cd01335">
    <property type="entry name" value="Radical_SAM"/>
    <property type="match status" value="1"/>
</dbReference>
<feature type="domain" description="MTTase N-terminal" evidence="9">
    <location>
        <begin position="19"/>
        <end position="137"/>
    </location>
</feature>
<dbReference type="GO" id="GO:0051539">
    <property type="term" value="F:4 iron, 4 sulfur cluster binding"/>
    <property type="evidence" value="ECO:0007669"/>
    <property type="project" value="UniProtKB-UniRule"/>
</dbReference>
<dbReference type="InterPro" id="IPR002792">
    <property type="entry name" value="TRAM_dom"/>
</dbReference>
<feature type="binding site" evidence="8">
    <location>
        <position position="161"/>
    </location>
    <ligand>
        <name>[4Fe-4S] cluster</name>
        <dbReference type="ChEBI" id="CHEBI:49883"/>
        <label>2</label>
        <note>4Fe-4S-S-AdoMet</note>
    </ligand>
</feature>
<dbReference type="InterPro" id="IPR005839">
    <property type="entry name" value="Methylthiotransferase"/>
</dbReference>
<evidence type="ECO:0000259" key="9">
    <source>
        <dbReference type="PROSITE" id="PS51449"/>
    </source>
</evidence>
<dbReference type="SFLD" id="SFLDS00029">
    <property type="entry name" value="Radical_SAM"/>
    <property type="match status" value="1"/>
</dbReference>
<feature type="binding site" evidence="8">
    <location>
        <position position="168"/>
    </location>
    <ligand>
        <name>[4Fe-4S] cluster</name>
        <dbReference type="ChEBI" id="CHEBI:49883"/>
        <label>2</label>
        <note>4Fe-4S-S-AdoMet</note>
    </ligand>
</feature>
<keyword evidence="11" id="KW-0689">Ribosomal protein</keyword>
<evidence type="ECO:0000256" key="7">
    <source>
        <dbReference type="ARBA" id="ARBA00023014"/>
    </source>
</evidence>
<evidence type="ECO:0000259" key="10">
    <source>
        <dbReference type="PROSITE" id="PS51918"/>
    </source>
</evidence>
<dbReference type="Gene3D" id="2.40.50.140">
    <property type="entry name" value="Nucleic acid-binding proteins"/>
    <property type="match status" value="1"/>
</dbReference>
<dbReference type="Proteomes" id="UP000003598">
    <property type="component" value="Unassembled WGS sequence"/>
</dbReference>
<dbReference type="InterPro" id="IPR012340">
    <property type="entry name" value="NA-bd_OB-fold"/>
</dbReference>